<proteinExistence type="predicted"/>
<keyword evidence="1" id="KW-0378">Hydrolase</keyword>
<dbReference type="InterPro" id="IPR006175">
    <property type="entry name" value="YjgF/YER057c/UK114"/>
</dbReference>
<dbReference type="EC" id="3.5.-.-" evidence="1"/>
<dbReference type="RefSeq" id="WP_285868473.1">
    <property type="nucleotide sequence ID" value="NZ_JARFYM010000007.1"/>
</dbReference>
<gene>
    <name evidence="1" type="ORF">PY649_11330</name>
</gene>
<name>A0ABT7JT10_9HYPH</name>
<dbReference type="GO" id="GO:0016787">
    <property type="term" value="F:hydrolase activity"/>
    <property type="evidence" value="ECO:0007669"/>
    <property type="project" value="UniProtKB-KW"/>
</dbReference>
<keyword evidence="2" id="KW-1185">Reference proteome</keyword>
<dbReference type="PANTHER" id="PTHR43857:SF1">
    <property type="entry name" value="YJGH FAMILY PROTEIN"/>
    <property type="match status" value="1"/>
</dbReference>
<dbReference type="SUPFAM" id="SSF55298">
    <property type="entry name" value="YjgF-like"/>
    <property type="match status" value="1"/>
</dbReference>
<dbReference type="EMBL" id="JARFYM010000007">
    <property type="protein sequence ID" value="MDL2399489.1"/>
    <property type="molecule type" value="Genomic_DNA"/>
</dbReference>
<dbReference type="Proteomes" id="UP001172645">
    <property type="component" value="Unassembled WGS sequence"/>
</dbReference>
<sequence>MAHSFQDIGVAKQIGNYSDATIVDAGMRWLITSGTPGLPIDGSTLPSTTEAQADLAWRHILTMLANAGMDVADIVKVTQYLTRAEDIKAYADVRRKYLGDARPASMLLVIPQLVWPNLLVEIEVIAAKAA</sequence>
<dbReference type="InterPro" id="IPR035959">
    <property type="entry name" value="RutC-like_sf"/>
</dbReference>
<dbReference type="CDD" id="cd00448">
    <property type="entry name" value="YjgF_YER057c_UK114_family"/>
    <property type="match status" value="1"/>
</dbReference>
<protein>
    <submittedName>
        <fullName evidence="1">RidA family protein</fullName>
        <ecNumber evidence="1">3.5.-.-</ecNumber>
    </submittedName>
</protein>
<organism evidence="1 2">
    <name type="scientific">Rhizobium mayense</name>
    <dbReference type="NCBI Taxonomy" id="1312184"/>
    <lineage>
        <taxon>Bacteria</taxon>
        <taxon>Pseudomonadati</taxon>
        <taxon>Pseudomonadota</taxon>
        <taxon>Alphaproteobacteria</taxon>
        <taxon>Hyphomicrobiales</taxon>
        <taxon>Rhizobiaceae</taxon>
        <taxon>Rhizobium/Agrobacterium group</taxon>
        <taxon>Rhizobium</taxon>
    </lineage>
</organism>
<evidence type="ECO:0000313" key="1">
    <source>
        <dbReference type="EMBL" id="MDL2399489.1"/>
    </source>
</evidence>
<evidence type="ECO:0000313" key="2">
    <source>
        <dbReference type="Proteomes" id="UP001172645"/>
    </source>
</evidence>
<dbReference type="Pfam" id="PF01042">
    <property type="entry name" value="Ribonuc_L-PSP"/>
    <property type="match status" value="1"/>
</dbReference>
<reference evidence="1" key="1">
    <citation type="submission" date="2023-06" db="EMBL/GenBank/DDBJ databases">
        <title>Phylogenetic Diversity of Rhizobium strains.</title>
        <authorList>
            <person name="Moura F.T."/>
            <person name="Helene L.C.F."/>
            <person name="Hungria M."/>
        </authorList>
    </citation>
    <scope>NUCLEOTIDE SEQUENCE</scope>
    <source>
        <strain evidence="1">CCGE526</strain>
    </source>
</reference>
<accession>A0ABT7JT10</accession>
<comment type="caution">
    <text evidence="1">The sequence shown here is derived from an EMBL/GenBank/DDBJ whole genome shotgun (WGS) entry which is preliminary data.</text>
</comment>
<dbReference type="PANTHER" id="PTHR43857">
    <property type="entry name" value="BLR7761 PROTEIN"/>
    <property type="match status" value="1"/>
</dbReference>
<dbReference type="Gene3D" id="3.30.1330.40">
    <property type="entry name" value="RutC-like"/>
    <property type="match status" value="1"/>
</dbReference>